<feature type="binding site" evidence="15">
    <location>
        <position position="347"/>
    </location>
    <ligand>
        <name>Mg(2+)</name>
        <dbReference type="ChEBI" id="CHEBI:18420"/>
        <label>2</label>
    </ligand>
</feature>
<feature type="binding site" evidence="15">
    <location>
        <position position="332"/>
    </location>
    <ligand>
        <name>Mg(2+)</name>
        <dbReference type="ChEBI" id="CHEBI:18420"/>
        <label>1</label>
    </ligand>
</feature>
<dbReference type="GO" id="GO:0046872">
    <property type="term" value="F:metal ion binding"/>
    <property type="evidence" value="ECO:0007669"/>
    <property type="project" value="UniProtKB-KW"/>
</dbReference>
<keyword evidence="9 12" id="KW-0573">Peptidoglycan synthesis</keyword>
<evidence type="ECO:0000256" key="11">
    <source>
        <dbReference type="ARBA" id="ARBA00023316"/>
    </source>
</evidence>
<organism evidence="19 20">
    <name type="scientific">Luteococcus japonicus LSP_Lj1</name>
    <dbReference type="NCBI Taxonomy" id="1255658"/>
    <lineage>
        <taxon>Bacteria</taxon>
        <taxon>Bacillati</taxon>
        <taxon>Actinomycetota</taxon>
        <taxon>Actinomycetes</taxon>
        <taxon>Propionibacteriales</taxon>
        <taxon>Propionibacteriaceae</taxon>
        <taxon>Luteococcus</taxon>
    </lineage>
</organism>
<evidence type="ECO:0000256" key="15">
    <source>
        <dbReference type="PIRSR" id="PIRSR039102-3"/>
    </source>
</evidence>
<evidence type="ECO:0000256" key="7">
    <source>
        <dbReference type="ARBA" id="ARBA00022842"/>
    </source>
</evidence>
<dbReference type="InterPro" id="IPR013815">
    <property type="entry name" value="ATP_grasp_subdomain_1"/>
</dbReference>
<dbReference type="InterPro" id="IPR011761">
    <property type="entry name" value="ATP-grasp"/>
</dbReference>
<feature type="binding site" evidence="15">
    <location>
        <position position="345"/>
    </location>
    <ligand>
        <name>Mg(2+)</name>
        <dbReference type="ChEBI" id="CHEBI:18420"/>
        <label>1</label>
    </ligand>
</feature>
<evidence type="ECO:0000256" key="12">
    <source>
        <dbReference type="HAMAP-Rule" id="MF_00047"/>
    </source>
</evidence>
<keyword evidence="5 14" id="KW-0547">Nucleotide-binding</keyword>
<evidence type="ECO:0000256" key="1">
    <source>
        <dbReference type="ARBA" id="ARBA00001936"/>
    </source>
</evidence>
<evidence type="ECO:0000256" key="9">
    <source>
        <dbReference type="ARBA" id="ARBA00022984"/>
    </source>
</evidence>
<feature type="binding site" evidence="14">
    <location>
        <begin position="216"/>
        <end position="217"/>
    </location>
    <ligand>
        <name>ATP</name>
        <dbReference type="ChEBI" id="CHEBI:30616"/>
    </ligand>
</feature>
<evidence type="ECO:0000256" key="2">
    <source>
        <dbReference type="ARBA" id="ARBA00010871"/>
    </source>
</evidence>
<dbReference type="HAMAP" id="MF_00047">
    <property type="entry name" value="Dala_Dala_lig"/>
    <property type="match status" value="1"/>
</dbReference>
<evidence type="ECO:0000259" key="18">
    <source>
        <dbReference type="PROSITE" id="PS50975"/>
    </source>
</evidence>
<comment type="cofactor">
    <cofactor evidence="1">
        <name>Mn(2+)</name>
        <dbReference type="ChEBI" id="CHEBI:29035"/>
    </cofactor>
</comment>
<protein>
    <recommendedName>
        <fullName evidence="12">D-alanine--D-alanine ligase</fullName>
        <ecNumber evidence="12">6.3.2.4</ecNumber>
    </recommendedName>
    <alternativeName>
        <fullName evidence="12">D-Ala-D-Ala ligase</fullName>
    </alternativeName>
    <alternativeName>
        <fullName evidence="12">D-alanylalanine synthetase</fullName>
    </alternativeName>
</protein>
<accession>A0A1R4JSB2</accession>
<dbReference type="NCBIfam" id="TIGR01205">
    <property type="entry name" value="D_ala_D_alaTIGR"/>
    <property type="match status" value="1"/>
</dbReference>
<dbReference type="GO" id="GO:0005829">
    <property type="term" value="C:cytosol"/>
    <property type="evidence" value="ECO:0007669"/>
    <property type="project" value="TreeGrafter"/>
</dbReference>
<evidence type="ECO:0000256" key="6">
    <source>
        <dbReference type="ARBA" id="ARBA00022840"/>
    </source>
</evidence>
<feature type="binding site" evidence="15">
    <location>
        <position position="345"/>
    </location>
    <ligand>
        <name>Mg(2+)</name>
        <dbReference type="ChEBI" id="CHEBI:18420"/>
        <label>2</label>
    </ligand>
</feature>
<evidence type="ECO:0000256" key="4">
    <source>
        <dbReference type="ARBA" id="ARBA00022723"/>
    </source>
</evidence>
<dbReference type="PANTHER" id="PTHR23132">
    <property type="entry name" value="D-ALANINE--D-ALANINE LIGASE"/>
    <property type="match status" value="1"/>
</dbReference>
<dbReference type="Pfam" id="PF07478">
    <property type="entry name" value="Dala_Dala_lig_C"/>
    <property type="match status" value="1"/>
</dbReference>
<feature type="domain" description="ATP-grasp" evidence="18">
    <location>
        <begin position="168"/>
        <end position="378"/>
    </location>
</feature>
<keyword evidence="4 15" id="KW-0479">Metal-binding</keyword>
<dbReference type="InterPro" id="IPR011095">
    <property type="entry name" value="Dala_Dala_lig_C"/>
</dbReference>
<gene>
    <name evidence="12" type="primary">ddl</name>
    <name evidence="19" type="ORF">FM114_09220</name>
</gene>
<dbReference type="UniPathway" id="UPA00219"/>
<dbReference type="SUPFAM" id="SSF52440">
    <property type="entry name" value="PreATP-grasp domain"/>
    <property type="match status" value="1"/>
</dbReference>
<dbReference type="PANTHER" id="PTHR23132:SF25">
    <property type="entry name" value="D-ALANINE--D-ALANINE LIGASE A"/>
    <property type="match status" value="1"/>
</dbReference>
<name>A0A1R4JSB2_9ACTN</name>
<keyword evidence="7 15" id="KW-0460">Magnesium</keyword>
<feature type="compositionally biased region" description="Basic and acidic residues" evidence="17">
    <location>
        <begin position="13"/>
        <end position="22"/>
    </location>
</feature>
<evidence type="ECO:0000256" key="8">
    <source>
        <dbReference type="ARBA" id="ARBA00022960"/>
    </source>
</evidence>
<dbReference type="Gene3D" id="3.40.50.20">
    <property type="match status" value="1"/>
</dbReference>
<dbReference type="EMBL" id="FUKQ01000035">
    <property type="protein sequence ID" value="SJN34898.1"/>
    <property type="molecule type" value="Genomic_DNA"/>
</dbReference>
<dbReference type="InterPro" id="IPR016185">
    <property type="entry name" value="PreATP-grasp_dom_sf"/>
</dbReference>
<dbReference type="PROSITE" id="PS50975">
    <property type="entry name" value="ATP_GRASP"/>
    <property type="match status" value="1"/>
</dbReference>
<keyword evidence="3 12" id="KW-0436">Ligase</keyword>
<dbReference type="Proteomes" id="UP000188342">
    <property type="component" value="Unassembled WGS sequence"/>
</dbReference>
<comment type="function">
    <text evidence="12">Cell wall formation.</text>
</comment>
<evidence type="ECO:0000256" key="14">
    <source>
        <dbReference type="PIRSR" id="PIRSR039102-2"/>
    </source>
</evidence>
<feature type="active site" evidence="13">
    <location>
        <position position="356"/>
    </location>
</feature>
<dbReference type="GO" id="GO:0008716">
    <property type="term" value="F:D-alanine-D-alanine ligase activity"/>
    <property type="evidence" value="ECO:0007669"/>
    <property type="project" value="UniProtKB-UniRule"/>
</dbReference>
<evidence type="ECO:0000256" key="16">
    <source>
        <dbReference type="PROSITE-ProRule" id="PRU00409"/>
    </source>
</evidence>
<dbReference type="GO" id="GO:0009252">
    <property type="term" value="P:peptidoglycan biosynthetic process"/>
    <property type="evidence" value="ECO:0007669"/>
    <property type="project" value="UniProtKB-UniRule"/>
</dbReference>
<dbReference type="EC" id="6.3.2.4" evidence="12"/>
<keyword evidence="12" id="KW-0963">Cytoplasm</keyword>
<dbReference type="InterPro" id="IPR011127">
    <property type="entry name" value="Dala_Dala_lig_N"/>
</dbReference>
<dbReference type="NCBIfam" id="NF002528">
    <property type="entry name" value="PRK01966.1-4"/>
    <property type="match status" value="1"/>
</dbReference>
<evidence type="ECO:0000313" key="19">
    <source>
        <dbReference type="EMBL" id="SJN34898.1"/>
    </source>
</evidence>
<keyword evidence="6 16" id="KW-0067">ATP-binding</keyword>
<dbReference type="AlphaFoldDB" id="A0A1R4JSB2"/>
<feature type="active site" evidence="13">
    <location>
        <position position="36"/>
    </location>
</feature>
<dbReference type="STRING" id="1255658.FM114_09220"/>
<comment type="catalytic activity">
    <reaction evidence="12">
        <text>2 D-alanine + ATP = D-alanyl-D-alanine + ADP + phosphate + H(+)</text>
        <dbReference type="Rhea" id="RHEA:11224"/>
        <dbReference type="ChEBI" id="CHEBI:15378"/>
        <dbReference type="ChEBI" id="CHEBI:30616"/>
        <dbReference type="ChEBI" id="CHEBI:43474"/>
        <dbReference type="ChEBI" id="CHEBI:57416"/>
        <dbReference type="ChEBI" id="CHEBI:57822"/>
        <dbReference type="ChEBI" id="CHEBI:456216"/>
        <dbReference type="EC" id="6.3.2.4"/>
    </reaction>
</comment>
<evidence type="ECO:0000256" key="3">
    <source>
        <dbReference type="ARBA" id="ARBA00022598"/>
    </source>
</evidence>
<evidence type="ECO:0000256" key="10">
    <source>
        <dbReference type="ARBA" id="ARBA00023211"/>
    </source>
</evidence>
<keyword evidence="11 12" id="KW-0961">Cell wall biogenesis/degradation</keyword>
<proteinExistence type="inferred from homology"/>
<comment type="pathway">
    <text evidence="12">Cell wall biogenesis; peptidoglycan biosynthesis.</text>
</comment>
<evidence type="ECO:0000256" key="5">
    <source>
        <dbReference type="ARBA" id="ARBA00022741"/>
    </source>
</evidence>
<evidence type="ECO:0000256" key="17">
    <source>
        <dbReference type="SAM" id="MobiDB-lite"/>
    </source>
</evidence>
<feature type="active site" evidence="13">
    <location>
        <position position="216"/>
    </location>
</feature>
<comment type="subcellular location">
    <subcellularLocation>
        <location evidence="12">Cytoplasm</location>
    </subcellularLocation>
</comment>
<feature type="binding site" evidence="14">
    <location>
        <begin position="246"/>
        <end position="253"/>
    </location>
    <ligand>
        <name>ATP</name>
        <dbReference type="ChEBI" id="CHEBI:30616"/>
    </ligand>
</feature>
<dbReference type="GO" id="GO:0071555">
    <property type="term" value="P:cell wall organization"/>
    <property type="evidence" value="ECO:0007669"/>
    <property type="project" value="UniProtKB-KW"/>
</dbReference>
<dbReference type="GO" id="GO:0008360">
    <property type="term" value="P:regulation of cell shape"/>
    <property type="evidence" value="ECO:0007669"/>
    <property type="project" value="UniProtKB-KW"/>
</dbReference>
<feature type="binding site" evidence="14">
    <location>
        <begin position="208"/>
        <end position="210"/>
    </location>
    <ligand>
        <name>ATP</name>
        <dbReference type="ChEBI" id="CHEBI:30616"/>
    </ligand>
</feature>
<dbReference type="Gene3D" id="3.30.1490.20">
    <property type="entry name" value="ATP-grasp fold, A domain"/>
    <property type="match status" value="1"/>
</dbReference>
<feature type="binding site" evidence="14">
    <location>
        <begin position="344"/>
        <end position="345"/>
    </location>
    <ligand>
        <name>ATP</name>
        <dbReference type="ChEBI" id="CHEBI:30616"/>
    </ligand>
</feature>
<comment type="similarity">
    <text evidence="2 12">Belongs to the D-alanine--D-alanine ligase family.</text>
</comment>
<dbReference type="Gene3D" id="3.30.470.20">
    <property type="entry name" value="ATP-grasp fold, B domain"/>
    <property type="match status" value="1"/>
</dbReference>
<keyword evidence="8 12" id="KW-0133">Cell shape</keyword>
<sequence length="388" mass="41788">MRKNMTEHAATARPEDHPGQGDRIRVAVVFGGRSEEHPVSCSTAASVLSAIDRERYEVIPIGITRQGQWVVVDDDPEPLRLRPGQTPEVAAAGTGVIVPMQVGDRALKTLEAGQPPAVLGDVDVVLPLVHGPFGEDGTLQGLFELADMRYVGCGVLASAVMMDKHYMKVVFEAAGLPVGPYRVITDRQWRSEPDAALARVGELEFPVFVKPCRAGSSFGITRVTEPTGLREAIEEARRHDPKVIVEQGIVGREIECGVLQGHGTDAPRVSEPGEIVVAGGHDFYDFDAKYLDGASVQLTSPAEVDDQVKARVQQVARDAFEAAGCEGLARVDSFVTPDGQVILNEINTMPGFTPSSMFPVMWAATGLDYPSLVDDLITLAMERPTGLR</sequence>
<keyword evidence="20" id="KW-1185">Reference proteome</keyword>
<dbReference type="PROSITE" id="PS00843">
    <property type="entry name" value="DALA_DALA_LIGASE_1"/>
    <property type="match status" value="1"/>
</dbReference>
<dbReference type="SUPFAM" id="SSF56059">
    <property type="entry name" value="Glutathione synthetase ATP-binding domain-like"/>
    <property type="match status" value="1"/>
</dbReference>
<comment type="cofactor">
    <cofactor evidence="15">
        <name>Mg(2+)</name>
        <dbReference type="ChEBI" id="CHEBI:18420"/>
    </cofactor>
    <cofactor evidence="15">
        <name>Mn(2+)</name>
        <dbReference type="ChEBI" id="CHEBI:29035"/>
    </cofactor>
    <text evidence="15">Binds 2 magnesium or manganese ions per subunit.</text>
</comment>
<feature type="binding site" evidence="14">
    <location>
        <position position="164"/>
    </location>
    <ligand>
        <name>ATP</name>
        <dbReference type="ChEBI" id="CHEBI:30616"/>
    </ligand>
</feature>
<evidence type="ECO:0000256" key="13">
    <source>
        <dbReference type="PIRSR" id="PIRSR039102-1"/>
    </source>
</evidence>
<dbReference type="InterPro" id="IPR005905">
    <property type="entry name" value="D_ala_D_ala"/>
</dbReference>
<feature type="region of interest" description="Disordered" evidence="17">
    <location>
        <begin position="1"/>
        <end position="22"/>
    </location>
</feature>
<dbReference type="GO" id="GO:0005524">
    <property type="term" value="F:ATP binding"/>
    <property type="evidence" value="ECO:0007669"/>
    <property type="project" value="UniProtKB-UniRule"/>
</dbReference>
<reference evidence="19 20" key="1">
    <citation type="submission" date="2017-02" db="EMBL/GenBank/DDBJ databases">
        <authorList>
            <person name="Peterson S.W."/>
        </authorList>
    </citation>
    <scope>NUCLEOTIDE SEQUENCE [LARGE SCALE GENOMIC DNA]</scope>
    <source>
        <strain evidence="19 20">LSP_Lj1</strain>
    </source>
</reference>
<dbReference type="Pfam" id="PF01820">
    <property type="entry name" value="Dala_Dala_lig_N"/>
    <property type="match status" value="1"/>
</dbReference>
<dbReference type="PIRSF" id="PIRSF039102">
    <property type="entry name" value="Ddl/VanB"/>
    <property type="match status" value="1"/>
</dbReference>
<dbReference type="FunFam" id="3.30.470.20:FF:000008">
    <property type="entry name" value="D-alanine--D-alanine ligase"/>
    <property type="match status" value="1"/>
</dbReference>
<dbReference type="InterPro" id="IPR000291">
    <property type="entry name" value="D-Ala_lig_Van_CS"/>
</dbReference>
<evidence type="ECO:0000313" key="20">
    <source>
        <dbReference type="Proteomes" id="UP000188342"/>
    </source>
</evidence>
<keyword evidence="10 15" id="KW-0464">Manganese</keyword>